<dbReference type="STRING" id="5288.A0A5C5FM94"/>
<reference evidence="4 5" key="1">
    <citation type="submission" date="2019-03" db="EMBL/GenBank/DDBJ databases">
        <title>Rhodosporidium diobovatum UCD-FST 08-225 genome sequencing, assembly, and annotation.</title>
        <authorList>
            <person name="Fakankun I.U."/>
            <person name="Fristensky B."/>
            <person name="Levin D.B."/>
        </authorList>
    </citation>
    <scope>NUCLEOTIDE SEQUENCE [LARGE SCALE GENOMIC DNA]</scope>
    <source>
        <strain evidence="4 5">UCD-FST 08-225</strain>
    </source>
</reference>
<evidence type="ECO:0000259" key="3">
    <source>
        <dbReference type="Pfam" id="PF00149"/>
    </source>
</evidence>
<evidence type="ECO:0000313" key="4">
    <source>
        <dbReference type="EMBL" id="TNY17910.1"/>
    </source>
</evidence>
<protein>
    <submittedName>
        <fullName evidence="4">Sphingomyelin phosphodiesterase</fullName>
    </submittedName>
</protein>
<dbReference type="Pfam" id="PF00149">
    <property type="entry name" value="Metallophos"/>
    <property type="match status" value="1"/>
</dbReference>
<comment type="caution">
    <text evidence="4">The sequence shown here is derived from an EMBL/GenBank/DDBJ whole genome shotgun (WGS) entry which is preliminary data.</text>
</comment>
<proteinExistence type="predicted"/>
<dbReference type="Gene3D" id="3.60.21.10">
    <property type="match status" value="1"/>
</dbReference>
<accession>A0A5C5FM94</accession>
<keyword evidence="5" id="KW-1185">Reference proteome</keyword>
<keyword evidence="2" id="KW-0325">Glycoprotein</keyword>
<dbReference type="GO" id="GO:0005615">
    <property type="term" value="C:extracellular space"/>
    <property type="evidence" value="ECO:0007669"/>
    <property type="project" value="TreeGrafter"/>
</dbReference>
<keyword evidence="1" id="KW-0378">Hydrolase</keyword>
<dbReference type="OrthoDB" id="282973at2759"/>
<dbReference type="PANTHER" id="PTHR10340:SF34">
    <property type="entry name" value="SPHINGOMYELIN PHOSPHODIESTERASE"/>
    <property type="match status" value="1"/>
</dbReference>
<dbReference type="Proteomes" id="UP000311382">
    <property type="component" value="Unassembled WGS sequence"/>
</dbReference>
<dbReference type="InterPro" id="IPR029052">
    <property type="entry name" value="Metallo-depent_PP-like"/>
</dbReference>
<dbReference type="GO" id="GO:0008081">
    <property type="term" value="F:phosphoric diester hydrolase activity"/>
    <property type="evidence" value="ECO:0007669"/>
    <property type="project" value="TreeGrafter"/>
</dbReference>
<name>A0A5C5FM94_9BASI</name>
<feature type="domain" description="Calcineurin-like phosphoesterase" evidence="3">
    <location>
        <begin position="118"/>
        <end position="388"/>
    </location>
</feature>
<sequence>MKQLAEMGDEGFVDLATGFCESLGVQDADVCRGAVGTQAPILAHDLCSVGPSSLALNSFCATIFGLCPLPDTIPHIVNLTEPPLSPEAVQAAGLRGRGEAGGRRVAKQWVSNGRTPFQVVHITDTHVDREYAAGSDSQCSKVICCRNHGPLTVGEYAKAPAGPFGAERCDSPPALLESMFRAVDKYAANKSFTIFTGDAMDDAVWEAYQPKIEREMHSWHDELPSRSYPVFGNHDVAPVNGFPRSTTVNASEADWVFELAARDWEKWIGQDAAQQVRMMSGCYATVHPGTDLKIISLNTNYWYKQNCASPLLFWLYDSDKPVWDPNGILTWLARELDLAEQAGQRAWIIGHMSFGKTDSMRDQSNYANQIFQRYHNTIAAHFYGHSHRDEFEIGYSDYSNRLASTANAISYIAGALTPASGHPVFRIYDVDPDTYEIRDFTPVFGASRVEPEWTPYYSARESYGSMLDPPLSASEPLDGRFWHRVTEDFEADETAFQLFMSRMLRGHLSDTTKCDTPLCKARKICALRSMRSEDNCGVVPMEVSFKPKFERRSFHITGDQERDHDISECERPGLATMLRELADTPDMVGVRALSAAAQDAVERVQRRR</sequence>
<dbReference type="EMBL" id="SOZI01000168">
    <property type="protein sequence ID" value="TNY17910.1"/>
    <property type="molecule type" value="Genomic_DNA"/>
</dbReference>
<dbReference type="InterPro" id="IPR041805">
    <property type="entry name" value="ASMase/PPN1_MPP"/>
</dbReference>
<organism evidence="4 5">
    <name type="scientific">Rhodotorula diobovata</name>
    <dbReference type="NCBI Taxonomy" id="5288"/>
    <lineage>
        <taxon>Eukaryota</taxon>
        <taxon>Fungi</taxon>
        <taxon>Dikarya</taxon>
        <taxon>Basidiomycota</taxon>
        <taxon>Pucciniomycotina</taxon>
        <taxon>Microbotryomycetes</taxon>
        <taxon>Sporidiobolales</taxon>
        <taxon>Sporidiobolaceae</taxon>
        <taxon>Rhodotorula</taxon>
    </lineage>
</organism>
<evidence type="ECO:0000256" key="2">
    <source>
        <dbReference type="ARBA" id="ARBA00023180"/>
    </source>
</evidence>
<dbReference type="SUPFAM" id="SSF56300">
    <property type="entry name" value="Metallo-dependent phosphatases"/>
    <property type="match status" value="1"/>
</dbReference>
<dbReference type="PANTHER" id="PTHR10340">
    <property type="entry name" value="SPHINGOMYELIN PHOSPHODIESTERASE"/>
    <property type="match status" value="1"/>
</dbReference>
<dbReference type="CDD" id="cd00842">
    <property type="entry name" value="MPP_ASMase"/>
    <property type="match status" value="1"/>
</dbReference>
<evidence type="ECO:0000313" key="5">
    <source>
        <dbReference type="Proteomes" id="UP000311382"/>
    </source>
</evidence>
<dbReference type="InterPro" id="IPR004843">
    <property type="entry name" value="Calcineurin-like_PHP"/>
</dbReference>
<evidence type="ECO:0000256" key="1">
    <source>
        <dbReference type="ARBA" id="ARBA00022801"/>
    </source>
</evidence>
<gene>
    <name evidence="4" type="ORF">DMC30DRAFT_419348</name>
</gene>
<dbReference type="AlphaFoldDB" id="A0A5C5FM94"/>